<comment type="similarity">
    <text evidence="1">Belongs to the YciI family.</text>
</comment>
<evidence type="ECO:0000256" key="1">
    <source>
        <dbReference type="ARBA" id="ARBA00007689"/>
    </source>
</evidence>
<dbReference type="EMBL" id="MEIS01000126">
    <property type="protein sequence ID" value="PIT52857.1"/>
    <property type="molecule type" value="Genomic_DNA"/>
</dbReference>
<sequence>MLFMLMATDADNSHEARIKARPRHLARLQELQAQNRLLLAGSNPLPDDDSHFSGSLVIADFDSLDEAQAWAEQDPYVDAGVYEEILIRPFKKVLPND</sequence>
<dbReference type="OrthoDB" id="9797014at2"/>
<evidence type="ECO:0000313" key="3">
    <source>
        <dbReference type="EMBL" id="PIT52857.1"/>
    </source>
</evidence>
<dbReference type="InterPro" id="IPR005545">
    <property type="entry name" value="YCII"/>
</dbReference>
<dbReference type="PANTHER" id="PTHR33606:SF3">
    <property type="entry name" value="PROTEIN YCII"/>
    <property type="match status" value="1"/>
</dbReference>
<dbReference type="RefSeq" id="WP_100138309.1">
    <property type="nucleotide sequence ID" value="NZ_MEIS01000126.1"/>
</dbReference>
<dbReference type="PANTHER" id="PTHR33606">
    <property type="entry name" value="PROTEIN YCII"/>
    <property type="match status" value="1"/>
</dbReference>
<dbReference type="InterPro" id="IPR011008">
    <property type="entry name" value="Dimeric_a/b-barrel"/>
</dbReference>
<gene>
    <name evidence="3" type="ORF">BHC49_11280</name>
</gene>
<protein>
    <recommendedName>
        <fullName evidence="2">YCII-related domain-containing protein</fullName>
    </recommendedName>
</protein>
<evidence type="ECO:0000313" key="4">
    <source>
        <dbReference type="Proteomes" id="UP000229434"/>
    </source>
</evidence>
<dbReference type="NCBIfam" id="NF008473">
    <property type="entry name" value="PRK11370.1"/>
    <property type="match status" value="1"/>
</dbReference>
<name>A0A2N9XU15_9NEIS</name>
<dbReference type="Proteomes" id="UP000229434">
    <property type="component" value="Unassembled WGS sequence"/>
</dbReference>
<dbReference type="SUPFAM" id="SSF54909">
    <property type="entry name" value="Dimeric alpha+beta barrel"/>
    <property type="match status" value="1"/>
</dbReference>
<organism evidence="3 4">
    <name type="scientific">Snodgrassella alvi</name>
    <dbReference type="NCBI Taxonomy" id="1196083"/>
    <lineage>
        <taxon>Bacteria</taxon>
        <taxon>Pseudomonadati</taxon>
        <taxon>Pseudomonadota</taxon>
        <taxon>Betaproteobacteria</taxon>
        <taxon>Neisseriales</taxon>
        <taxon>Neisseriaceae</taxon>
        <taxon>Snodgrassella</taxon>
    </lineage>
</organism>
<dbReference type="Pfam" id="PF03795">
    <property type="entry name" value="YCII"/>
    <property type="match status" value="1"/>
</dbReference>
<dbReference type="AlphaFoldDB" id="A0A2N9XU15"/>
<dbReference type="Gene3D" id="3.30.70.1060">
    <property type="entry name" value="Dimeric alpha+beta barrel"/>
    <property type="match status" value="1"/>
</dbReference>
<comment type="caution">
    <text evidence="3">The sequence shown here is derived from an EMBL/GenBank/DDBJ whole genome shotgun (WGS) entry which is preliminary data.</text>
</comment>
<proteinExistence type="inferred from homology"/>
<evidence type="ECO:0000259" key="2">
    <source>
        <dbReference type="Pfam" id="PF03795"/>
    </source>
</evidence>
<feature type="domain" description="YCII-related" evidence="2">
    <location>
        <begin position="1"/>
        <end position="91"/>
    </location>
</feature>
<reference evidence="3 4" key="1">
    <citation type="journal article" date="2017" name="MBio">
        <title>Type VI secretion-mediated competition in the bee gut microbiome.</title>
        <authorList>
            <person name="Steele M.I."/>
            <person name="Kwong W.K."/>
            <person name="Powell J.E."/>
            <person name="Whiteley M."/>
            <person name="Moran N.A."/>
        </authorList>
    </citation>
    <scope>NUCLEOTIDE SEQUENCE [LARGE SCALE GENOMIC DNA]</scope>
    <source>
        <strain evidence="3 4">Nev3CBA3</strain>
    </source>
</reference>
<accession>A0A2N9XU15</accession>
<dbReference type="InterPro" id="IPR051807">
    <property type="entry name" value="Sec-metab_biosynth-assoc"/>
</dbReference>
<dbReference type="NCBIfam" id="NF009504">
    <property type="entry name" value="PRK12863.1-4"/>
    <property type="match status" value="1"/>
</dbReference>